<dbReference type="SUPFAM" id="SSF49785">
    <property type="entry name" value="Galactose-binding domain-like"/>
    <property type="match status" value="1"/>
</dbReference>
<evidence type="ECO:0000256" key="7">
    <source>
        <dbReference type="ARBA" id="ARBA00032230"/>
    </source>
</evidence>
<accession>A0ABS7HGL5</accession>
<dbReference type="Gene3D" id="2.70.98.10">
    <property type="match status" value="1"/>
</dbReference>
<dbReference type="Pfam" id="PF16353">
    <property type="entry name" value="LacZ_4"/>
    <property type="match status" value="1"/>
</dbReference>
<dbReference type="InterPro" id="IPR013783">
    <property type="entry name" value="Ig-like_fold"/>
</dbReference>
<name>A0ABS7HGL5_9MICO</name>
<comment type="catalytic activity">
    <reaction evidence="1">
        <text>Hydrolysis of terminal non-reducing beta-D-galactose residues in beta-D-galactosides.</text>
        <dbReference type="EC" id="3.2.1.23"/>
    </reaction>
</comment>
<feature type="domain" description="Beta galactosidase small chain/" evidence="9">
    <location>
        <begin position="697"/>
        <end position="965"/>
    </location>
</feature>
<evidence type="ECO:0000256" key="6">
    <source>
        <dbReference type="ARBA" id="ARBA00023295"/>
    </source>
</evidence>
<keyword evidence="6" id="KW-0326">Glycosidase</keyword>
<comment type="caution">
    <text evidence="10">The sequence shown here is derived from an EMBL/GenBank/DDBJ whole genome shotgun (WGS) entry which is preliminary data.</text>
</comment>
<dbReference type="InterPro" id="IPR006101">
    <property type="entry name" value="Glyco_hydro_2"/>
</dbReference>
<gene>
    <name evidence="10" type="ORF">JNB62_00060</name>
</gene>
<dbReference type="PROSITE" id="PS00608">
    <property type="entry name" value="GLYCOSYL_HYDROL_F2_2"/>
    <property type="match status" value="1"/>
</dbReference>
<dbReference type="InterPro" id="IPR006104">
    <property type="entry name" value="Glyco_hydro_2_N"/>
</dbReference>
<dbReference type="EC" id="3.2.1.23" evidence="3"/>
<dbReference type="SUPFAM" id="SSF74650">
    <property type="entry name" value="Galactose mutarotase-like"/>
    <property type="match status" value="1"/>
</dbReference>
<dbReference type="InterPro" id="IPR006103">
    <property type="entry name" value="Glyco_hydro_2_cat"/>
</dbReference>
<evidence type="ECO:0000256" key="2">
    <source>
        <dbReference type="ARBA" id="ARBA00007401"/>
    </source>
</evidence>
<dbReference type="InterPro" id="IPR004199">
    <property type="entry name" value="B-gal_small/dom_5"/>
</dbReference>
<dbReference type="PROSITE" id="PS00719">
    <property type="entry name" value="GLYCOSYL_HYDROL_F2_1"/>
    <property type="match status" value="1"/>
</dbReference>
<dbReference type="SMART" id="SM01038">
    <property type="entry name" value="Bgal_small_N"/>
    <property type="match status" value="1"/>
</dbReference>
<dbReference type="InterPro" id="IPR032312">
    <property type="entry name" value="LacZ_4"/>
</dbReference>
<dbReference type="SUPFAM" id="SSF49303">
    <property type="entry name" value="beta-Galactosidase/glucuronidase domain"/>
    <property type="match status" value="2"/>
</dbReference>
<dbReference type="PRINTS" id="PR00132">
    <property type="entry name" value="GLHYDRLASE2"/>
</dbReference>
<evidence type="ECO:0000313" key="11">
    <source>
        <dbReference type="Proteomes" id="UP001196843"/>
    </source>
</evidence>
<evidence type="ECO:0000256" key="5">
    <source>
        <dbReference type="ARBA" id="ARBA00022801"/>
    </source>
</evidence>
<protein>
    <recommendedName>
        <fullName evidence="4">Beta-galactosidase</fullName>
        <ecNumber evidence="3">3.2.1.23</ecNumber>
    </recommendedName>
    <alternativeName>
        <fullName evidence="7">Lactase</fullName>
    </alternativeName>
</protein>
<dbReference type="Gene3D" id="2.60.40.10">
    <property type="entry name" value="Immunoglobulins"/>
    <property type="match status" value="2"/>
</dbReference>
<dbReference type="Pfam" id="PF02836">
    <property type="entry name" value="Glyco_hydro_2_C"/>
    <property type="match status" value="1"/>
</dbReference>
<dbReference type="SUPFAM" id="SSF51445">
    <property type="entry name" value="(Trans)glycosidases"/>
    <property type="match status" value="1"/>
</dbReference>
<organism evidence="10 11">
    <name type="scientific">Microbacterium jejuense</name>
    <dbReference type="NCBI Taxonomy" id="1263637"/>
    <lineage>
        <taxon>Bacteria</taxon>
        <taxon>Bacillati</taxon>
        <taxon>Actinomycetota</taxon>
        <taxon>Actinomycetes</taxon>
        <taxon>Micrococcales</taxon>
        <taxon>Microbacteriaceae</taxon>
        <taxon>Microbacterium</taxon>
    </lineage>
</organism>
<reference evidence="10 11" key="1">
    <citation type="journal article" date="2021" name="MBio">
        <title>Poor Competitiveness of Bradyrhizobium in Pigeon Pea Root Colonization in Indian Soils.</title>
        <authorList>
            <person name="Chalasani D."/>
            <person name="Basu A."/>
            <person name="Pullabhotla S.V.S.R.N."/>
            <person name="Jorrin B."/>
            <person name="Neal A.L."/>
            <person name="Poole P.S."/>
            <person name="Podile A.R."/>
            <person name="Tkacz A."/>
        </authorList>
    </citation>
    <scope>NUCLEOTIDE SEQUENCE [LARGE SCALE GENOMIC DNA]</scope>
    <source>
        <strain evidence="10 11">HU14</strain>
    </source>
</reference>
<keyword evidence="11" id="KW-1185">Reference proteome</keyword>
<feature type="region of interest" description="Disordered" evidence="8">
    <location>
        <begin position="1"/>
        <end position="28"/>
    </location>
</feature>
<comment type="similarity">
    <text evidence="2">Belongs to the glycosyl hydrolase 2 family.</text>
</comment>
<dbReference type="Gene3D" id="3.20.20.80">
    <property type="entry name" value="Glycosidases"/>
    <property type="match status" value="1"/>
</dbReference>
<evidence type="ECO:0000256" key="3">
    <source>
        <dbReference type="ARBA" id="ARBA00012756"/>
    </source>
</evidence>
<dbReference type="Pfam" id="PF02837">
    <property type="entry name" value="Glyco_hydro_2_N"/>
    <property type="match status" value="1"/>
</dbReference>
<dbReference type="InterPro" id="IPR011013">
    <property type="entry name" value="Gal_mutarotase_sf_dom"/>
</dbReference>
<evidence type="ECO:0000259" key="9">
    <source>
        <dbReference type="SMART" id="SM01038"/>
    </source>
</evidence>
<dbReference type="Proteomes" id="UP001196843">
    <property type="component" value="Unassembled WGS sequence"/>
</dbReference>
<dbReference type="EMBL" id="JAEUAW010000001">
    <property type="protein sequence ID" value="MBW9092071.1"/>
    <property type="molecule type" value="Genomic_DNA"/>
</dbReference>
<feature type="compositionally biased region" description="Low complexity" evidence="8">
    <location>
        <begin position="1"/>
        <end position="18"/>
    </location>
</feature>
<dbReference type="PANTHER" id="PTHR46323">
    <property type="entry name" value="BETA-GALACTOSIDASE"/>
    <property type="match status" value="1"/>
</dbReference>
<keyword evidence="5" id="KW-0378">Hydrolase</keyword>
<dbReference type="Gene3D" id="2.60.120.260">
    <property type="entry name" value="Galactose-binding domain-like"/>
    <property type="match status" value="1"/>
</dbReference>
<dbReference type="InterPro" id="IPR023232">
    <property type="entry name" value="Glyco_hydro_2_AS"/>
</dbReference>
<dbReference type="PANTHER" id="PTHR46323:SF2">
    <property type="entry name" value="BETA-GALACTOSIDASE"/>
    <property type="match status" value="1"/>
</dbReference>
<evidence type="ECO:0000256" key="8">
    <source>
        <dbReference type="SAM" id="MobiDB-lite"/>
    </source>
</evidence>
<evidence type="ECO:0000256" key="1">
    <source>
        <dbReference type="ARBA" id="ARBA00001412"/>
    </source>
</evidence>
<sequence>MTVDIATTAPGTGAIAPRARLRSDAPQQSLDGRWRFRVSPSLRSAPADWRTEDAESWGEVEVPGHWNLQGYGSPAYSNVQMPFPLDPPHPPDANPIGDHRFEFVPSDGVLAHRRRLLRFDGIESAAEVWLNDTLLGTTRGSRLTHEFDVSGVLTAGVNRLAVRVAQFSDATYVENQDMWWLPGVFRSVTLLARPDGGIDDVFVRAGYDTTTGAGVLEAAVEVDGHGAARIVIPELGVDAPAGTALRLDGIEPWSAERPRLYDVEVRTAAETARLRIGFRRVEVVDAQLLVNGAPIMFRGVNRHEHHPERGRVFDAEVVRDELLLMKRHHINAIRTSHYPPHPDVLDLFDELGFWVILECDLEAHGFDRVGWQGVPSDEPAWREAYLDRMRRTVHRDKNHASVILWSLGNESYRGANLEAMARWTKEFDPTRLVHYEGDPASRYVDVYSLMYAPHDRIRELGEEGLRPAPVRATADELHRLSLPVIQCEFAHAMGTGPGGMQEYWDLFEQYPRLAGGFVWEWIEHGILAPDDGTGRRRMLYGGDFGESVHDGNFVMDGLVDPDRRPRPGLIHYAAVIAPVVVTVAADRGRVAVANRYDTLDLGHVALSWERVVDGERVDAGILTLPSCPARSAADVELPEAARTPREHAVSDVLTVTATTVADTAWAAAGHEVGIGQDVVRRARAAAAPAAATASDRGVGALELDPATGRVIALGGLALDGPTVGVWRAPTDNDRDYGLEELDLPSMAERWHDAAIDRMVSRLVSIHAEGGAVRVRTRSGTPIFDSAIDATATWSALDDGAVRLDIALEPHGHWTGEWARLGLDFELPGAPGDVDVVGYGPVPSYPDLRSGARFGWWRIPADELTVDHVRPQESGSRIDVSEATIRLREGALRIRSLTAPFALTVSPHSRRALAAAAHDWELPDEGRTFVSVDLAQAGVGTASCGPGVLPRHRLFPRAATMSLTFEHLPL</sequence>
<proteinExistence type="inferred from homology"/>
<dbReference type="InterPro" id="IPR017853">
    <property type="entry name" value="GH"/>
</dbReference>
<dbReference type="InterPro" id="IPR050347">
    <property type="entry name" value="Bact_Beta-galactosidase"/>
</dbReference>
<dbReference type="Pfam" id="PF02929">
    <property type="entry name" value="Bgal_small_N"/>
    <property type="match status" value="1"/>
</dbReference>
<evidence type="ECO:0000313" key="10">
    <source>
        <dbReference type="EMBL" id="MBW9092071.1"/>
    </source>
</evidence>
<evidence type="ECO:0000256" key="4">
    <source>
        <dbReference type="ARBA" id="ARBA00013303"/>
    </source>
</evidence>
<dbReference type="InterPro" id="IPR023230">
    <property type="entry name" value="Glyco_hydro_2_CS"/>
</dbReference>
<dbReference type="InterPro" id="IPR008979">
    <property type="entry name" value="Galactose-bd-like_sf"/>
</dbReference>
<dbReference type="InterPro" id="IPR014718">
    <property type="entry name" value="GH-type_carb-bd"/>
</dbReference>
<dbReference type="InterPro" id="IPR036156">
    <property type="entry name" value="Beta-gal/glucu_dom_sf"/>
</dbReference>